<dbReference type="InterPro" id="IPR022243">
    <property type="entry name" value="DUF3768"/>
</dbReference>
<accession>A0A6J4UV10</accession>
<dbReference type="AlphaFoldDB" id="A0A6J4UV10"/>
<gene>
    <name evidence="1" type="ORF">AVDCRST_MAG81-700</name>
</gene>
<name>A0A6J4UV10_9CYAN</name>
<protein>
    <submittedName>
        <fullName evidence="1">Uncharacterized protein</fullName>
    </submittedName>
</protein>
<dbReference type="Pfam" id="PF12599">
    <property type="entry name" value="DUF3768"/>
    <property type="match status" value="1"/>
</dbReference>
<dbReference type="EMBL" id="CADCWO010000032">
    <property type="protein sequence ID" value="CAA9558794.1"/>
    <property type="molecule type" value="Genomic_DNA"/>
</dbReference>
<sequence>MKDQHQIAALNDQFRRGDASLGLWVTTTGIDSLSHDRKQDLMQAVRDYKDFTEDNDPYGEHDFGVVKWAGSEYFWEIICYDKGLQHLSPHPENPSLTTRVLTLMLAEEYYTTTVDGHPTQEQTTLNRIRSAVLP</sequence>
<proteinExistence type="predicted"/>
<organism evidence="1">
    <name type="scientific">uncultured Synechococcales cyanobacterium</name>
    <dbReference type="NCBI Taxonomy" id="1936017"/>
    <lineage>
        <taxon>Bacteria</taxon>
        <taxon>Bacillati</taxon>
        <taxon>Cyanobacteriota</taxon>
        <taxon>Cyanophyceae</taxon>
        <taxon>Synechococcales</taxon>
        <taxon>environmental samples</taxon>
    </lineage>
</organism>
<evidence type="ECO:0000313" key="1">
    <source>
        <dbReference type="EMBL" id="CAA9558794.1"/>
    </source>
</evidence>
<reference evidence="1" key="1">
    <citation type="submission" date="2020-02" db="EMBL/GenBank/DDBJ databases">
        <authorList>
            <person name="Meier V. D."/>
        </authorList>
    </citation>
    <scope>NUCLEOTIDE SEQUENCE</scope>
    <source>
        <strain evidence="1">AVDCRST_MAG81</strain>
    </source>
</reference>